<name>A0A7S4SSV9_9DINO</name>
<dbReference type="AlphaFoldDB" id="A0A7S4SSV9"/>
<evidence type="ECO:0000256" key="1">
    <source>
        <dbReference type="SAM" id="MobiDB-lite"/>
    </source>
</evidence>
<protein>
    <submittedName>
        <fullName evidence="2">Uncharacterized protein</fullName>
    </submittedName>
</protein>
<dbReference type="EMBL" id="HBNR01078153">
    <property type="protein sequence ID" value="CAE4654675.1"/>
    <property type="molecule type" value="Transcribed_RNA"/>
</dbReference>
<gene>
    <name evidence="2" type="ORF">AMON00008_LOCUS55659</name>
</gene>
<proteinExistence type="predicted"/>
<feature type="region of interest" description="Disordered" evidence="1">
    <location>
        <begin position="168"/>
        <end position="191"/>
    </location>
</feature>
<sequence length="207" mass="22239">MVRGGYGPSTSFLLGGALNGFLGTPRPHDPEMLTCMGGPYYDCRLNKWGDKIVGCQRVCGTPPIGKALVWKRTVLSDCHFELREQGDFGQGKGLKKLLEPVDQAEGIGHGAQKAILPNRGWYSFDPPPPPAVKKICCRAPATKCIDVDSWNVSVSAAPVRPVLPPAHRGLRRRSAADPTRTSCRAGTGGGAALPARARRRIIARGFL</sequence>
<reference evidence="2" key="1">
    <citation type="submission" date="2021-01" db="EMBL/GenBank/DDBJ databases">
        <authorList>
            <person name="Corre E."/>
            <person name="Pelletier E."/>
            <person name="Niang G."/>
            <person name="Scheremetjew M."/>
            <person name="Finn R."/>
            <person name="Kale V."/>
            <person name="Holt S."/>
            <person name="Cochrane G."/>
            <person name="Meng A."/>
            <person name="Brown T."/>
            <person name="Cohen L."/>
        </authorList>
    </citation>
    <scope>NUCLEOTIDE SEQUENCE</scope>
    <source>
        <strain evidence="2">CCMP3105</strain>
    </source>
</reference>
<accession>A0A7S4SSV9</accession>
<evidence type="ECO:0000313" key="2">
    <source>
        <dbReference type="EMBL" id="CAE4654675.1"/>
    </source>
</evidence>
<organism evidence="2">
    <name type="scientific">Alexandrium monilatum</name>
    <dbReference type="NCBI Taxonomy" id="311494"/>
    <lineage>
        <taxon>Eukaryota</taxon>
        <taxon>Sar</taxon>
        <taxon>Alveolata</taxon>
        <taxon>Dinophyceae</taxon>
        <taxon>Gonyaulacales</taxon>
        <taxon>Pyrocystaceae</taxon>
        <taxon>Alexandrium</taxon>
    </lineage>
</organism>